<accession>A0ABR8NPL5</accession>
<name>A0ABR8NPL5_9MICO</name>
<organism evidence="2 3">
    <name type="scientific">Microbacterium helvum</name>
    <dbReference type="NCBI Taxonomy" id="2773713"/>
    <lineage>
        <taxon>Bacteria</taxon>
        <taxon>Bacillati</taxon>
        <taxon>Actinomycetota</taxon>
        <taxon>Actinomycetes</taxon>
        <taxon>Micrococcales</taxon>
        <taxon>Microbacteriaceae</taxon>
        <taxon>Microbacterium</taxon>
    </lineage>
</organism>
<feature type="region of interest" description="Disordered" evidence="1">
    <location>
        <begin position="169"/>
        <end position="202"/>
    </location>
</feature>
<dbReference type="EMBL" id="JACXZS010000008">
    <property type="protein sequence ID" value="MBD3942597.1"/>
    <property type="molecule type" value="Genomic_DNA"/>
</dbReference>
<dbReference type="Proteomes" id="UP000598426">
    <property type="component" value="Unassembled WGS sequence"/>
</dbReference>
<sequence>MTFMTGPAYAEGLAGGCPPGIRILTSQRNIRNAMYETGMPRLLVVVTPNLEDPMSAASTGILRTELDTAVAASRADREAAERELSRSRAARSRAADALELSARRAGCDEHERAQLRLAYVAADRVVAESQAALNRARELENAVTVVAGAYGAAPSLRPVAAAVLESVTPAPAARASRARAARASARRAEPAARLRGTRPRTA</sequence>
<proteinExistence type="predicted"/>
<dbReference type="RefSeq" id="WP_191172210.1">
    <property type="nucleotide sequence ID" value="NZ_JACXZS010000008.1"/>
</dbReference>
<evidence type="ECO:0000256" key="1">
    <source>
        <dbReference type="SAM" id="MobiDB-lite"/>
    </source>
</evidence>
<evidence type="ECO:0000313" key="2">
    <source>
        <dbReference type="EMBL" id="MBD3942597.1"/>
    </source>
</evidence>
<keyword evidence="3" id="KW-1185">Reference proteome</keyword>
<comment type="caution">
    <text evidence="2">The sequence shown here is derived from an EMBL/GenBank/DDBJ whole genome shotgun (WGS) entry which is preliminary data.</text>
</comment>
<protein>
    <submittedName>
        <fullName evidence="2">Uncharacterized protein</fullName>
    </submittedName>
</protein>
<gene>
    <name evidence="2" type="ORF">IF188_12900</name>
</gene>
<evidence type="ECO:0000313" key="3">
    <source>
        <dbReference type="Proteomes" id="UP000598426"/>
    </source>
</evidence>
<reference evidence="2 3" key="1">
    <citation type="submission" date="2020-09" db="EMBL/GenBank/DDBJ databases">
        <title>Isolation and identification of active actinomycetes.</title>
        <authorList>
            <person name="Li X."/>
        </authorList>
    </citation>
    <scope>NUCLEOTIDE SEQUENCE [LARGE SCALE GENOMIC DNA]</scope>
    <source>
        <strain evidence="2 3">NEAU-LLC</strain>
    </source>
</reference>